<keyword evidence="3" id="KW-1185">Reference proteome</keyword>
<proteinExistence type="predicted"/>
<gene>
    <name evidence="2" type="ORF">TNCT_611431</name>
</gene>
<comment type="caution">
    <text evidence="2">The sequence shown here is derived from an EMBL/GenBank/DDBJ whole genome shotgun (WGS) entry which is preliminary data.</text>
</comment>
<evidence type="ECO:0000313" key="2">
    <source>
        <dbReference type="EMBL" id="GFQ87769.1"/>
    </source>
</evidence>
<feature type="region of interest" description="Disordered" evidence="1">
    <location>
        <begin position="86"/>
        <end position="119"/>
    </location>
</feature>
<dbReference type="Proteomes" id="UP000887116">
    <property type="component" value="Unassembled WGS sequence"/>
</dbReference>
<reference evidence="2" key="1">
    <citation type="submission" date="2020-07" db="EMBL/GenBank/DDBJ databases">
        <title>Multicomponent nature underlies the extraordinary mechanical properties of spider dragline silk.</title>
        <authorList>
            <person name="Kono N."/>
            <person name="Nakamura H."/>
            <person name="Mori M."/>
            <person name="Yoshida Y."/>
            <person name="Ohtoshi R."/>
            <person name="Malay A.D."/>
            <person name="Moran D.A.P."/>
            <person name="Tomita M."/>
            <person name="Numata K."/>
            <person name="Arakawa K."/>
        </authorList>
    </citation>
    <scope>NUCLEOTIDE SEQUENCE</scope>
</reference>
<name>A0A8X6KWI7_TRICU</name>
<organism evidence="2 3">
    <name type="scientific">Trichonephila clavata</name>
    <name type="common">Joro spider</name>
    <name type="synonym">Nephila clavata</name>
    <dbReference type="NCBI Taxonomy" id="2740835"/>
    <lineage>
        <taxon>Eukaryota</taxon>
        <taxon>Metazoa</taxon>
        <taxon>Ecdysozoa</taxon>
        <taxon>Arthropoda</taxon>
        <taxon>Chelicerata</taxon>
        <taxon>Arachnida</taxon>
        <taxon>Araneae</taxon>
        <taxon>Araneomorphae</taxon>
        <taxon>Entelegynae</taxon>
        <taxon>Araneoidea</taxon>
        <taxon>Nephilidae</taxon>
        <taxon>Trichonephila</taxon>
    </lineage>
</organism>
<dbReference type="OrthoDB" id="10423479at2759"/>
<feature type="compositionally biased region" description="Basic and acidic residues" evidence="1">
    <location>
        <begin position="89"/>
        <end position="117"/>
    </location>
</feature>
<dbReference type="EMBL" id="BMAO01003437">
    <property type="protein sequence ID" value="GFQ87769.1"/>
    <property type="molecule type" value="Genomic_DNA"/>
</dbReference>
<dbReference type="AlphaFoldDB" id="A0A8X6KWI7"/>
<protein>
    <submittedName>
        <fullName evidence="2">Uncharacterized protein</fullName>
    </submittedName>
</protein>
<accession>A0A8X6KWI7</accession>
<evidence type="ECO:0000313" key="3">
    <source>
        <dbReference type="Proteomes" id="UP000887116"/>
    </source>
</evidence>
<sequence>MLYAFSLFLDIDANAFDQLATAELSSASSDKTCKLSQQHFYHLRPRSKVEKKADMCVGLFSNCPISDNKVEALELSRGYNLRPRQKLSRKVDKKTDHLPKNRRVPKEPHINHGDHISGSETFESLENNSEICPLTYLASFRPGNLRDGSYKIPHFAPIPQSMWEKIGIPLDSLMFI</sequence>
<evidence type="ECO:0000256" key="1">
    <source>
        <dbReference type="SAM" id="MobiDB-lite"/>
    </source>
</evidence>